<keyword evidence="2 6" id="KW-0812">Transmembrane</keyword>
<feature type="transmembrane region" description="Helical" evidence="6">
    <location>
        <begin position="12"/>
        <end position="30"/>
    </location>
</feature>
<dbReference type="SUPFAM" id="SSF103473">
    <property type="entry name" value="MFS general substrate transporter"/>
    <property type="match status" value="1"/>
</dbReference>
<dbReference type="InterPro" id="IPR036259">
    <property type="entry name" value="MFS_trans_sf"/>
</dbReference>
<protein>
    <submittedName>
        <fullName evidence="7">Major facilitator superfamily domain, general substrate transporter</fullName>
    </submittedName>
</protein>
<keyword evidence="3 6" id="KW-1133">Transmembrane helix</keyword>
<evidence type="ECO:0000256" key="2">
    <source>
        <dbReference type="ARBA" id="ARBA00022692"/>
    </source>
</evidence>
<comment type="subcellular location">
    <subcellularLocation>
        <location evidence="1">Membrane</location>
        <topology evidence="1">Multi-pass membrane protein</topology>
    </subcellularLocation>
</comment>
<feature type="transmembrane region" description="Helical" evidence="6">
    <location>
        <begin position="218"/>
        <end position="239"/>
    </location>
</feature>
<evidence type="ECO:0000256" key="4">
    <source>
        <dbReference type="ARBA" id="ARBA00023136"/>
    </source>
</evidence>
<keyword evidence="5" id="KW-0325">Glycoprotein</keyword>
<gene>
    <name evidence="7" type="ORF">FIE12Z_4052</name>
</gene>
<feature type="transmembrane region" description="Helical" evidence="6">
    <location>
        <begin position="151"/>
        <end position="176"/>
    </location>
</feature>
<name>A0A395MUS5_9HYPO</name>
<dbReference type="PANTHER" id="PTHR23507">
    <property type="entry name" value="ZGC:174356"/>
    <property type="match status" value="1"/>
</dbReference>
<feature type="transmembrane region" description="Helical" evidence="6">
    <location>
        <begin position="291"/>
        <end position="316"/>
    </location>
</feature>
<dbReference type="Pfam" id="PF07690">
    <property type="entry name" value="MFS_1"/>
    <property type="match status" value="1"/>
</dbReference>
<evidence type="ECO:0000256" key="6">
    <source>
        <dbReference type="SAM" id="Phobius"/>
    </source>
</evidence>
<organism evidence="7 8">
    <name type="scientific">Fusarium flagelliforme</name>
    <dbReference type="NCBI Taxonomy" id="2675880"/>
    <lineage>
        <taxon>Eukaryota</taxon>
        <taxon>Fungi</taxon>
        <taxon>Dikarya</taxon>
        <taxon>Ascomycota</taxon>
        <taxon>Pezizomycotina</taxon>
        <taxon>Sordariomycetes</taxon>
        <taxon>Hypocreomycetidae</taxon>
        <taxon>Hypocreales</taxon>
        <taxon>Nectriaceae</taxon>
        <taxon>Fusarium</taxon>
        <taxon>Fusarium incarnatum-equiseti species complex</taxon>
    </lineage>
</organism>
<dbReference type="PANTHER" id="PTHR23507:SF1">
    <property type="entry name" value="FI18259P1-RELATED"/>
    <property type="match status" value="1"/>
</dbReference>
<evidence type="ECO:0000313" key="7">
    <source>
        <dbReference type="EMBL" id="RFN51676.1"/>
    </source>
</evidence>
<feature type="transmembrane region" description="Helical" evidence="6">
    <location>
        <begin position="188"/>
        <end position="206"/>
    </location>
</feature>
<sequence>MWSRPFTIPRRYLLPFLSLCLFVIQLGLSISDLPSIKLMQDIVCKQVHQIETPALLPEEPCRGGLVQHRLNFIIIGMQVAGTASGMTTYFRLTSVLGADLCAAALVAFPLGLLADRIGRLPVLGASIFSMLLSQGYAMVICWQSDEIPLEAIWGICVPLLFGGGRSVAEAMVFAIIADIVPESKRQVLSTWFQWVVASVLGAQLVGPVLSGKLVQSSIWTPLFLSLCLVFAGGLLLIALTPETLKQVQPQDHGVTRIDPYTYGLESDGFNFELPRKTSALKTVKTMFSRPLIWLLPGAVLTIPLATIQTDIIIRLMPIQFGWRLDRSILIVSLRSLVTLLTLCILLPVITYTWTKFTRLSAHFQYSVLARSSSLLFFAGCLCMMMVTDKAFVLAGLTIAALGSGLPTLCRAMLVGMVDEGRAGTLFGMLAVGEILGFLACETSMGALFGVGLRTWMGMPFCLATVAAFLINLTTWLVPTRLLTADDAQACTV</sequence>
<reference evidence="7 8" key="1">
    <citation type="journal article" date="2018" name="PLoS Pathog.">
        <title>Evolution of structural diversity of trichothecenes, a family of toxins produced by plant pathogenic and entomopathogenic fungi.</title>
        <authorList>
            <person name="Proctor R.H."/>
            <person name="McCormick S.P."/>
            <person name="Kim H.S."/>
            <person name="Cardoza R.E."/>
            <person name="Stanley A.M."/>
            <person name="Lindo L."/>
            <person name="Kelly A."/>
            <person name="Brown D.W."/>
            <person name="Lee T."/>
            <person name="Vaughan M.M."/>
            <person name="Alexander N.J."/>
            <person name="Busman M."/>
            <person name="Gutierrez S."/>
        </authorList>
    </citation>
    <scope>NUCLEOTIDE SEQUENCE [LARGE SCALE GENOMIC DNA]</scope>
    <source>
        <strain evidence="7 8">NRRL 13405</strain>
    </source>
</reference>
<dbReference type="GO" id="GO:0016020">
    <property type="term" value="C:membrane"/>
    <property type="evidence" value="ECO:0007669"/>
    <property type="project" value="UniProtKB-SubCell"/>
</dbReference>
<keyword evidence="4 6" id="KW-0472">Membrane</keyword>
<feature type="transmembrane region" description="Helical" evidence="6">
    <location>
        <begin position="425"/>
        <end position="450"/>
    </location>
</feature>
<keyword evidence="8" id="KW-1185">Reference proteome</keyword>
<dbReference type="AlphaFoldDB" id="A0A395MUS5"/>
<comment type="caution">
    <text evidence="7">The sequence shown here is derived from an EMBL/GenBank/DDBJ whole genome shotgun (WGS) entry which is preliminary data.</text>
</comment>
<feature type="transmembrane region" description="Helical" evidence="6">
    <location>
        <begin position="89"/>
        <end position="113"/>
    </location>
</feature>
<dbReference type="Proteomes" id="UP000265631">
    <property type="component" value="Unassembled WGS sequence"/>
</dbReference>
<feature type="transmembrane region" description="Helical" evidence="6">
    <location>
        <begin position="120"/>
        <end position="139"/>
    </location>
</feature>
<dbReference type="InterPro" id="IPR011701">
    <property type="entry name" value="MFS"/>
</dbReference>
<feature type="transmembrane region" description="Helical" evidence="6">
    <location>
        <begin position="328"/>
        <end position="353"/>
    </location>
</feature>
<dbReference type="EMBL" id="PXXK01000094">
    <property type="protein sequence ID" value="RFN51676.1"/>
    <property type="molecule type" value="Genomic_DNA"/>
</dbReference>
<evidence type="ECO:0000256" key="5">
    <source>
        <dbReference type="ARBA" id="ARBA00023180"/>
    </source>
</evidence>
<accession>A0A395MUS5</accession>
<evidence type="ECO:0000313" key="8">
    <source>
        <dbReference type="Proteomes" id="UP000265631"/>
    </source>
</evidence>
<dbReference type="Gene3D" id="1.20.1250.20">
    <property type="entry name" value="MFS general substrate transporter like domains"/>
    <property type="match status" value="1"/>
</dbReference>
<evidence type="ECO:0000256" key="1">
    <source>
        <dbReference type="ARBA" id="ARBA00004141"/>
    </source>
</evidence>
<feature type="transmembrane region" description="Helical" evidence="6">
    <location>
        <begin position="456"/>
        <end position="477"/>
    </location>
</feature>
<dbReference type="GO" id="GO:0022857">
    <property type="term" value="F:transmembrane transporter activity"/>
    <property type="evidence" value="ECO:0007669"/>
    <property type="project" value="InterPro"/>
</dbReference>
<proteinExistence type="predicted"/>
<evidence type="ECO:0000256" key="3">
    <source>
        <dbReference type="ARBA" id="ARBA00022989"/>
    </source>
</evidence>
<feature type="transmembrane region" description="Helical" evidence="6">
    <location>
        <begin position="392"/>
        <end position="413"/>
    </location>
</feature>